<name>A0A2Y9A0N4_9MICO</name>
<evidence type="ECO:0000256" key="1">
    <source>
        <dbReference type="SAM" id="MobiDB-lite"/>
    </source>
</evidence>
<reference evidence="4" key="1">
    <citation type="submission" date="2016-10" db="EMBL/GenBank/DDBJ databases">
        <authorList>
            <person name="Varghese N."/>
            <person name="Submissions S."/>
        </authorList>
    </citation>
    <scope>NUCLEOTIDE SEQUENCE [LARGE SCALE GENOMIC DNA]</scope>
    <source>
        <strain evidence="4">DSM 22951</strain>
    </source>
</reference>
<dbReference type="AlphaFoldDB" id="A0A2Y9A0N4"/>
<evidence type="ECO:0000313" key="3">
    <source>
        <dbReference type="EMBL" id="SSA36069.1"/>
    </source>
</evidence>
<feature type="region of interest" description="Disordered" evidence="1">
    <location>
        <begin position="1"/>
        <end position="136"/>
    </location>
</feature>
<evidence type="ECO:0000256" key="2">
    <source>
        <dbReference type="SAM" id="Phobius"/>
    </source>
</evidence>
<feature type="compositionally biased region" description="Low complexity" evidence="1">
    <location>
        <begin position="66"/>
        <end position="136"/>
    </location>
</feature>
<feature type="transmembrane region" description="Helical" evidence="2">
    <location>
        <begin position="310"/>
        <end position="331"/>
    </location>
</feature>
<gene>
    <name evidence="3" type="ORF">SAMN04489750_3449</name>
</gene>
<feature type="transmembrane region" description="Helical" evidence="2">
    <location>
        <begin position="239"/>
        <end position="259"/>
    </location>
</feature>
<organism evidence="3 4">
    <name type="scientific">Branchiibius hedensis</name>
    <dbReference type="NCBI Taxonomy" id="672460"/>
    <lineage>
        <taxon>Bacteria</taxon>
        <taxon>Bacillati</taxon>
        <taxon>Actinomycetota</taxon>
        <taxon>Actinomycetes</taxon>
        <taxon>Micrococcales</taxon>
        <taxon>Dermacoccaceae</taxon>
        <taxon>Branchiibius</taxon>
    </lineage>
</organism>
<keyword evidence="2" id="KW-0472">Membrane</keyword>
<dbReference type="Proteomes" id="UP000250028">
    <property type="component" value="Unassembled WGS sequence"/>
</dbReference>
<keyword evidence="2" id="KW-1133">Transmembrane helix</keyword>
<keyword evidence="2" id="KW-0812">Transmembrane</keyword>
<keyword evidence="4" id="KW-1185">Reference proteome</keyword>
<dbReference type="RefSeq" id="WP_109687771.1">
    <property type="nucleotide sequence ID" value="NZ_QGDN01000001.1"/>
</dbReference>
<feature type="transmembrane region" description="Helical" evidence="2">
    <location>
        <begin position="266"/>
        <end position="286"/>
    </location>
</feature>
<accession>A0A2Y9A0N4</accession>
<feature type="compositionally biased region" description="Low complexity" evidence="1">
    <location>
        <begin position="29"/>
        <end position="48"/>
    </location>
</feature>
<protein>
    <submittedName>
        <fullName evidence="3">Uncharacterized protein</fullName>
    </submittedName>
</protein>
<proteinExistence type="predicted"/>
<sequence length="334" mass="34669">MTDQQPDPQQPAPQQPASPYGNPAPEAGEVTQATPVTPPTQETPVSSPYAAPSYQPYGQSAPSYDQGQPYAAPQQYAQPQQPQPYAAPQQYGQPQQPSYGSTAPDYGQPQQYAQPAYDAQQQYVQPQQQYGQPQQYGQQYGAPVYGAAGYGQGQPAAPSQPLSLQARMPAIGLVVASLLAGIGAFLTWAKLTMTIPLLSNGAITMSANGIGGVKIGLPSDSAELREFADRASDNSGVTIGWIVVVVAVLVLVLAALRLLGKLSLPVAIAGIVGGLIVTGIAIYELVDISSSLDEFKSAGVGLQASVDPGIGLWLCLVGGVLMLGTGVLAAIHRS</sequence>
<feature type="transmembrane region" description="Helical" evidence="2">
    <location>
        <begin position="170"/>
        <end position="189"/>
    </location>
</feature>
<evidence type="ECO:0000313" key="4">
    <source>
        <dbReference type="Proteomes" id="UP000250028"/>
    </source>
</evidence>
<feature type="compositionally biased region" description="Polar residues" evidence="1">
    <location>
        <begin position="56"/>
        <end position="65"/>
    </location>
</feature>
<dbReference type="EMBL" id="UESZ01000001">
    <property type="protein sequence ID" value="SSA36069.1"/>
    <property type="molecule type" value="Genomic_DNA"/>
</dbReference>